<dbReference type="InterPro" id="IPR039970">
    <property type="entry name" value="TF_Grauzone"/>
</dbReference>
<dbReference type="Gene3D" id="3.30.160.60">
    <property type="entry name" value="Classic Zinc Finger"/>
    <property type="match status" value="1"/>
</dbReference>
<dbReference type="InParanoid" id="A0A1Y2MG77"/>
<evidence type="ECO:0000256" key="1">
    <source>
        <dbReference type="SAM" id="MobiDB-lite"/>
    </source>
</evidence>
<name>A0A1Y2MG77_EPING</name>
<proteinExistence type="predicted"/>
<reference evidence="2 3" key="1">
    <citation type="journal article" date="2017" name="Genome Announc.">
        <title>Genome sequence of the saprophytic ascomycete Epicoccum nigrum ICMP 19927 strain isolated from New Zealand.</title>
        <authorList>
            <person name="Fokin M."/>
            <person name="Fleetwood D."/>
            <person name="Weir B.S."/>
            <person name="Villas-Boas S.G."/>
        </authorList>
    </citation>
    <scope>NUCLEOTIDE SEQUENCE [LARGE SCALE GENOMIC DNA]</scope>
    <source>
        <strain evidence="2 3">ICMP 19927</strain>
    </source>
</reference>
<sequence>MYSQQFVDLPQIFGMDEAYFSGWPCDSYTYSYVEKQEVPGFSVVDDNIYADGLDQGMMSMQPMQRFMFDQSPQSLGMLHANIPVPSQYQRQHVSSWYPSEPYRNASPDRTSVSGTSSYASQNEAPSPYAYNTVPYGTPTESCQSLLPCHSPGQTNDTFCATGIQGASISLKEIEYAEQEPEPTVEDADIIDVKQEPATDYTQLHNKRDTEDSVYKDYTESEIGISVRDAESVQPLDCKDEMDADSDYTPTRRGSGKRRRSAPHTTRISRRRSGARKDSVVSSSSSNKSSRRSRGTKKPNGRNQEQDDRRSFPCPLVGYNCTSTFASKNEWKRHVSTQHIKLGFWRCDLCQPTTDPNDALVLYYNDFNRKDLFTQHLRRMHAAQGSGARHSKEHPVTEENISEHQERCYLQLRRAPQQSICPFNGCDIDFIGPRSWEERMEHVGRHLEKDRNINELLNTTSWKHDITLEKYLVDQDLITWGLGGWRISDGRGRRSHNGSSDDD</sequence>
<evidence type="ECO:0008006" key="4">
    <source>
        <dbReference type="Google" id="ProtNLM"/>
    </source>
</evidence>
<protein>
    <recommendedName>
        <fullName evidence="4">C2H2-type domain-containing protein</fullName>
    </recommendedName>
</protein>
<dbReference type="STRING" id="105696.A0A1Y2MG77"/>
<organism evidence="2 3">
    <name type="scientific">Epicoccum nigrum</name>
    <name type="common">Soil fungus</name>
    <name type="synonym">Epicoccum purpurascens</name>
    <dbReference type="NCBI Taxonomy" id="105696"/>
    <lineage>
        <taxon>Eukaryota</taxon>
        <taxon>Fungi</taxon>
        <taxon>Dikarya</taxon>
        <taxon>Ascomycota</taxon>
        <taxon>Pezizomycotina</taxon>
        <taxon>Dothideomycetes</taxon>
        <taxon>Pleosporomycetidae</taxon>
        <taxon>Pleosporales</taxon>
        <taxon>Pleosporineae</taxon>
        <taxon>Didymellaceae</taxon>
        <taxon>Epicoccum</taxon>
    </lineage>
</organism>
<evidence type="ECO:0000313" key="2">
    <source>
        <dbReference type="EMBL" id="OSS54248.1"/>
    </source>
</evidence>
<evidence type="ECO:0000313" key="3">
    <source>
        <dbReference type="Proteomes" id="UP000193240"/>
    </source>
</evidence>
<dbReference type="Proteomes" id="UP000193240">
    <property type="component" value="Unassembled WGS sequence"/>
</dbReference>
<dbReference type="PANTHER" id="PTHR23225">
    <property type="entry name" value="ZINC FINGER PROTEIN"/>
    <property type="match status" value="1"/>
</dbReference>
<gene>
    <name evidence="2" type="ORF">B5807_00865</name>
</gene>
<dbReference type="EMBL" id="KZ107838">
    <property type="protein sequence ID" value="OSS54248.1"/>
    <property type="molecule type" value="Genomic_DNA"/>
</dbReference>
<accession>A0A1Y2MG77</accession>
<dbReference type="OMA" id="YWRCDLC"/>
<keyword evidence="3" id="KW-1185">Reference proteome</keyword>
<feature type="compositionally biased region" description="Basic residues" evidence="1">
    <location>
        <begin position="253"/>
        <end position="273"/>
    </location>
</feature>
<feature type="compositionally biased region" description="Polar residues" evidence="1">
    <location>
        <begin position="107"/>
        <end position="124"/>
    </location>
</feature>
<dbReference type="GO" id="GO:0003700">
    <property type="term" value="F:DNA-binding transcription factor activity"/>
    <property type="evidence" value="ECO:0007669"/>
    <property type="project" value="InterPro"/>
</dbReference>
<dbReference type="PANTHER" id="PTHR23225:SF2">
    <property type="entry name" value="AT09679P-RELATED"/>
    <property type="match status" value="1"/>
</dbReference>
<feature type="region of interest" description="Disordered" evidence="1">
    <location>
        <begin position="99"/>
        <end position="127"/>
    </location>
</feature>
<dbReference type="AlphaFoldDB" id="A0A1Y2MG77"/>
<feature type="region of interest" description="Disordered" evidence="1">
    <location>
        <begin position="225"/>
        <end position="310"/>
    </location>
</feature>
<feature type="compositionally biased region" description="Basic residues" evidence="1">
    <location>
        <begin position="288"/>
        <end position="299"/>
    </location>
</feature>